<evidence type="ECO:0000313" key="3">
    <source>
        <dbReference type="Proteomes" id="UP000232688"/>
    </source>
</evidence>
<evidence type="ECO:0000313" key="2">
    <source>
        <dbReference type="EMBL" id="PKC56357.1"/>
    </source>
</evidence>
<dbReference type="Proteomes" id="UP000232688">
    <property type="component" value="Unassembled WGS sequence"/>
</dbReference>
<accession>A0A2N0QZ54</accession>
<name>A0A2N0QZ54_9GLOM</name>
<evidence type="ECO:0000313" key="4">
    <source>
        <dbReference type="Proteomes" id="UP000232722"/>
    </source>
</evidence>
<dbReference type="VEuPathDB" id="FungiDB:FUN_018626"/>
<organism evidence="2 3">
    <name type="scientific">Rhizophagus irregularis</name>
    <dbReference type="NCBI Taxonomy" id="588596"/>
    <lineage>
        <taxon>Eukaryota</taxon>
        <taxon>Fungi</taxon>
        <taxon>Fungi incertae sedis</taxon>
        <taxon>Mucoromycota</taxon>
        <taxon>Glomeromycotina</taxon>
        <taxon>Glomeromycetes</taxon>
        <taxon>Glomerales</taxon>
        <taxon>Glomeraceae</taxon>
        <taxon>Rhizophagus</taxon>
    </lineage>
</organism>
<dbReference type="VEuPathDB" id="FungiDB:RhiirFUN_025149"/>
<dbReference type="AlphaFoldDB" id="A0A2N0QZ54"/>
<comment type="caution">
    <text evidence="2">The sequence shown here is derived from an EMBL/GenBank/DDBJ whole genome shotgun (WGS) entry which is preliminary data.</text>
</comment>
<protein>
    <submittedName>
        <fullName evidence="2">Uncharacterized protein</fullName>
    </submittedName>
</protein>
<dbReference type="VEuPathDB" id="FungiDB:RhiirA1_474112"/>
<gene>
    <name evidence="2" type="ORF">RhiirA1_474112</name>
    <name evidence="1" type="ORF">RhiirA5_432653</name>
</gene>
<dbReference type="EMBL" id="LLXH01002175">
    <property type="protein sequence ID" value="PKC56357.1"/>
    <property type="molecule type" value="Genomic_DNA"/>
</dbReference>
<sequence length="103" mass="12189">MGGKYICQYRSNEGEICGGGSRHPEGCSIHRKRCQRPPCKHEDCIRPTASRYEFCDWHVKKYHSNAYYHRKKLDKMVQNWQTPEAMRQALDKIKISDTVECWP</sequence>
<proteinExistence type="predicted"/>
<dbReference type="EMBL" id="LLXJ01003035">
    <property type="protein sequence ID" value="PKB97686.1"/>
    <property type="molecule type" value="Genomic_DNA"/>
</dbReference>
<reference evidence="1 4" key="2">
    <citation type="submission" date="2017-09" db="EMBL/GenBank/DDBJ databases">
        <title>Extensive intraspecific genome diversity in a model arbuscular mycorrhizal fungus.</title>
        <authorList>
            <person name="Chen E.C."/>
            <person name="Morin E."/>
            <person name="Beaudet D."/>
            <person name="Noel J."/>
            <person name="Ndikumana S."/>
            <person name="Charron P."/>
            <person name="St-Onge C."/>
            <person name="Giorgi J."/>
            <person name="Grigoriev I.V."/>
            <person name="Roux C."/>
            <person name="Martin F.M."/>
            <person name="Corradi N."/>
        </authorList>
    </citation>
    <scope>NUCLEOTIDE SEQUENCE [LARGE SCALE GENOMIC DNA]</scope>
    <source>
        <strain evidence="1 4">A5</strain>
    </source>
</reference>
<reference evidence="2 3" key="4">
    <citation type="submission" date="2017-10" db="EMBL/GenBank/DDBJ databases">
        <title>Genome analyses suggest a sexual origin of heterokaryosis in a supposedly ancient asexual fungus.</title>
        <authorList>
            <person name="Corradi N."/>
            <person name="Sedzielewska K."/>
            <person name="Noel J."/>
            <person name="Charron P."/>
            <person name="Farinelli L."/>
            <person name="Marton T."/>
            <person name="Kruger M."/>
            <person name="Pelin A."/>
            <person name="Brachmann A."/>
            <person name="Corradi N."/>
        </authorList>
    </citation>
    <scope>NUCLEOTIDE SEQUENCE [LARGE SCALE GENOMIC DNA]</scope>
    <source>
        <strain evidence="2 3">A1</strain>
    </source>
</reference>
<reference evidence="2 3" key="3">
    <citation type="submission" date="2017-10" db="EMBL/GenBank/DDBJ databases">
        <title>Extensive intraspecific genome diversity in a model arbuscular mycorrhizal fungus.</title>
        <authorList>
            <person name="Chen E.C.H."/>
            <person name="Morin E."/>
            <person name="Baudet D."/>
            <person name="Noel J."/>
            <person name="Ndikumana S."/>
            <person name="Charron P."/>
            <person name="St-Onge C."/>
            <person name="Giorgi J."/>
            <person name="Grigoriev I.V."/>
            <person name="Roux C."/>
            <person name="Martin F.M."/>
            <person name="Corradi N."/>
        </authorList>
    </citation>
    <scope>NUCLEOTIDE SEQUENCE [LARGE SCALE GENOMIC DNA]</scope>
    <source>
        <strain evidence="2 3">A1</strain>
    </source>
</reference>
<evidence type="ECO:0000313" key="1">
    <source>
        <dbReference type="EMBL" id="PKB97686.1"/>
    </source>
</evidence>
<dbReference type="Proteomes" id="UP000232722">
    <property type="component" value="Unassembled WGS sequence"/>
</dbReference>
<reference evidence="1 4" key="1">
    <citation type="submission" date="2016-04" db="EMBL/GenBank/DDBJ databases">
        <title>Genome analyses suggest a sexual origin of heterokaryosis in a supposedly ancient asexual fungus.</title>
        <authorList>
            <person name="Ropars J."/>
            <person name="Sedzielewska K."/>
            <person name="Noel J."/>
            <person name="Charron P."/>
            <person name="Farinelli L."/>
            <person name="Marton T."/>
            <person name="Kruger M."/>
            <person name="Pelin A."/>
            <person name="Brachmann A."/>
            <person name="Corradi N."/>
        </authorList>
    </citation>
    <scope>NUCLEOTIDE SEQUENCE [LARGE SCALE GENOMIC DNA]</scope>
    <source>
        <strain evidence="1 4">A5</strain>
    </source>
</reference>